<dbReference type="AlphaFoldDB" id="A0A9P3PLW5"/>
<keyword evidence="2" id="KW-1185">Reference proteome</keyword>
<name>A0A9P3PLW5_LYOSH</name>
<reference evidence="1" key="1">
    <citation type="submission" date="2022-07" db="EMBL/GenBank/DDBJ databases">
        <title>The genome of Lyophyllum shimeji provides insight into the initial evolution of ectomycorrhizal fungal genome.</title>
        <authorList>
            <person name="Kobayashi Y."/>
            <person name="Shibata T."/>
            <person name="Hirakawa H."/>
            <person name="Shigenobu S."/>
            <person name="Nishiyama T."/>
            <person name="Yamada A."/>
            <person name="Hasebe M."/>
            <person name="Kawaguchi M."/>
        </authorList>
    </citation>
    <scope>NUCLEOTIDE SEQUENCE</scope>
    <source>
        <strain evidence="1">AT787</strain>
    </source>
</reference>
<comment type="caution">
    <text evidence="1">The sequence shown here is derived from an EMBL/GenBank/DDBJ whole genome shotgun (WGS) entry which is preliminary data.</text>
</comment>
<evidence type="ECO:0000313" key="1">
    <source>
        <dbReference type="EMBL" id="GLB38737.1"/>
    </source>
</evidence>
<sequence>MAKGKNVPHRMILLNGRKLEGDAAHADRSAKHIARRNVICSSPSNSSDPPARQFAVDCLLVAEAGTNDMFFHVTSPARLRTSSNAFTAHMLCGNRGGLVADILPDC</sequence>
<proteinExistence type="predicted"/>
<protein>
    <submittedName>
        <fullName evidence="1">Uncharacterized protein</fullName>
    </submittedName>
</protein>
<evidence type="ECO:0000313" key="2">
    <source>
        <dbReference type="Proteomes" id="UP001063166"/>
    </source>
</evidence>
<dbReference type="EMBL" id="BRPK01000005">
    <property type="protein sequence ID" value="GLB38737.1"/>
    <property type="molecule type" value="Genomic_DNA"/>
</dbReference>
<dbReference type="Proteomes" id="UP001063166">
    <property type="component" value="Unassembled WGS sequence"/>
</dbReference>
<gene>
    <name evidence="1" type="ORF">LshimejAT787_0506020</name>
</gene>
<accession>A0A9P3PLW5</accession>
<organism evidence="1 2">
    <name type="scientific">Lyophyllum shimeji</name>
    <name type="common">Hon-shimeji</name>
    <name type="synonym">Tricholoma shimeji</name>
    <dbReference type="NCBI Taxonomy" id="47721"/>
    <lineage>
        <taxon>Eukaryota</taxon>
        <taxon>Fungi</taxon>
        <taxon>Dikarya</taxon>
        <taxon>Basidiomycota</taxon>
        <taxon>Agaricomycotina</taxon>
        <taxon>Agaricomycetes</taxon>
        <taxon>Agaricomycetidae</taxon>
        <taxon>Agaricales</taxon>
        <taxon>Tricholomatineae</taxon>
        <taxon>Lyophyllaceae</taxon>
        <taxon>Lyophyllum</taxon>
    </lineage>
</organism>